<gene>
    <name evidence="3" type="ORF">IBLFYP30_01428</name>
</gene>
<feature type="chain" id="PRO_5038797026" description="DUF4352 domain-containing protein" evidence="2">
    <location>
        <begin position="25"/>
        <end position="198"/>
    </location>
</feature>
<accession>A0A6N3ATZ1</accession>
<evidence type="ECO:0000256" key="1">
    <source>
        <dbReference type="SAM" id="MobiDB-lite"/>
    </source>
</evidence>
<feature type="signal peptide" evidence="2">
    <location>
        <begin position="1"/>
        <end position="24"/>
    </location>
</feature>
<reference evidence="3" key="1">
    <citation type="submission" date="2019-11" db="EMBL/GenBank/DDBJ databases">
        <authorList>
            <person name="Feng L."/>
        </authorList>
    </citation>
    <scope>NUCLEOTIDE SEQUENCE</scope>
    <source>
        <strain evidence="3">IbartlettiiLFYP30</strain>
    </source>
</reference>
<sequence>MIKIKGLMCTMLTLLVLILCVGCGNTNTTIQSSSSSSTNQNSDSDSNKNDNKEKAIKLGDEVSVSTNKGSFKIKIVDVAVATDNIWYGDSVDKKEQKVALLRCEVENIDYSEYDDPDLENYFNGYLLNDNGYLTVKDSDDFSCGFYDFGGPSDGKYMVCKDTKIGEKQRVCYPFLVPADENKLTIMINNEYKLEAEIE</sequence>
<dbReference type="AlphaFoldDB" id="A0A6N3ATZ1"/>
<evidence type="ECO:0000313" key="3">
    <source>
        <dbReference type="EMBL" id="VYT95864.1"/>
    </source>
</evidence>
<evidence type="ECO:0008006" key="4">
    <source>
        <dbReference type="Google" id="ProtNLM"/>
    </source>
</evidence>
<dbReference type="RefSeq" id="WP_156530757.1">
    <property type="nucleotide sequence ID" value="NZ_CACRUE010000022.1"/>
</dbReference>
<proteinExistence type="predicted"/>
<protein>
    <recommendedName>
        <fullName evidence="4">DUF4352 domain-containing protein</fullName>
    </recommendedName>
</protein>
<feature type="region of interest" description="Disordered" evidence="1">
    <location>
        <begin position="30"/>
        <end position="52"/>
    </location>
</feature>
<keyword evidence="2" id="KW-0732">Signal</keyword>
<dbReference type="EMBL" id="CACRUE010000022">
    <property type="protein sequence ID" value="VYT95864.1"/>
    <property type="molecule type" value="Genomic_DNA"/>
</dbReference>
<organism evidence="3">
    <name type="scientific">Intestinibacter bartlettii</name>
    <dbReference type="NCBI Taxonomy" id="261299"/>
    <lineage>
        <taxon>Bacteria</taxon>
        <taxon>Bacillati</taxon>
        <taxon>Bacillota</taxon>
        <taxon>Clostridia</taxon>
        <taxon>Peptostreptococcales</taxon>
        <taxon>Peptostreptococcaceae</taxon>
        <taxon>Intestinibacter</taxon>
    </lineage>
</organism>
<evidence type="ECO:0000256" key="2">
    <source>
        <dbReference type="SAM" id="SignalP"/>
    </source>
</evidence>
<name>A0A6N3ATZ1_9FIRM</name>
<feature type="compositionally biased region" description="Low complexity" evidence="1">
    <location>
        <begin position="30"/>
        <end position="44"/>
    </location>
</feature>